<comment type="caution">
    <text evidence="1">The sequence shown here is derived from an EMBL/GenBank/DDBJ whole genome shotgun (WGS) entry which is preliminary data.</text>
</comment>
<dbReference type="InterPro" id="IPR011029">
    <property type="entry name" value="DEATH-like_dom_sf"/>
</dbReference>
<protein>
    <submittedName>
        <fullName evidence="1">Interleukin-1 receptor-associated kinase 4</fullName>
    </submittedName>
</protein>
<dbReference type="SUPFAM" id="SSF47986">
    <property type="entry name" value="DEATH domain"/>
    <property type="match status" value="1"/>
</dbReference>
<keyword evidence="2" id="KW-1185">Reference proteome</keyword>
<keyword evidence="1" id="KW-0418">Kinase</keyword>
<evidence type="ECO:0000313" key="2">
    <source>
        <dbReference type="Proteomes" id="UP000762676"/>
    </source>
</evidence>
<dbReference type="GO" id="GO:0016301">
    <property type="term" value="F:kinase activity"/>
    <property type="evidence" value="ECO:0007669"/>
    <property type="project" value="UniProtKB-KW"/>
</dbReference>
<dbReference type="AlphaFoldDB" id="A0AAV4HN04"/>
<dbReference type="Proteomes" id="UP000762676">
    <property type="component" value="Unassembled WGS sequence"/>
</dbReference>
<dbReference type="EMBL" id="BMAT01012792">
    <property type="protein sequence ID" value="GFR99268.1"/>
    <property type="molecule type" value="Genomic_DNA"/>
</dbReference>
<dbReference type="Gene3D" id="1.10.533.10">
    <property type="entry name" value="Death Domain, Fas"/>
    <property type="match status" value="1"/>
</dbReference>
<evidence type="ECO:0000313" key="1">
    <source>
        <dbReference type="EMBL" id="GFR99268.1"/>
    </source>
</evidence>
<accession>A0AAV4HN04</accession>
<reference evidence="1 2" key="1">
    <citation type="journal article" date="2021" name="Elife">
        <title>Chloroplast acquisition without the gene transfer in kleptoplastic sea slugs, Plakobranchus ocellatus.</title>
        <authorList>
            <person name="Maeda T."/>
            <person name="Takahashi S."/>
            <person name="Yoshida T."/>
            <person name="Shimamura S."/>
            <person name="Takaki Y."/>
            <person name="Nagai Y."/>
            <person name="Toyoda A."/>
            <person name="Suzuki Y."/>
            <person name="Arimoto A."/>
            <person name="Ishii H."/>
            <person name="Satoh N."/>
            <person name="Nishiyama T."/>
            <person name="Hasebe M."/>
            <person name="Maruyama T."/>
            <person name="Minagawa J."/>
            <person name="Obokata J."/>
            <person name="Shigenobu S."/>
        </authorList>
    </citation>
    <scope>NUCLEOTIDE SEQUENCE [LARGE SCALE GENOMIC DNA]</scope>
</reference>
<organism evidence="1 2">
    <name type="scientific">Elysia marginata</name>
    <dbReference type="NCBI Taxonomy" id="1093978"/>
    <lineage>
        <taxon>Eukaryota</taxon>
        <taxon>Metazoa</taxon>
        <taxon>Spiralia</taxon>
        <taxon>Lophotrochozoa</taxon>
        <taxon>Mollusca</taxon>
        <taxon>Gastropoda</taxon>
        <taxon>Heterobranchia</taxon>
        <taxon>Euthyneura</taxon>
        <taxon>Panpulmonata</taxon>
        <taxon>Sacoglossa</taxon>
        <taxon>Placobranchoidea</taxon>
        <taxon>Plakobranchidae</taxon>
        <taxon>Elysia</taxon>
    </lineage>
</organism>
<feature type="non-terminal residue" evidence="1">
    <location>
        <position position="129"/>
    </location>
</feature>
<keyword evidence="1" id="KW-0808">Transferase</keyword>
<gene>
    <name evidence="1" type="ORF">ElyMa_006370200</name>
</gene>
<sequence length="129" mass="15289">MYIPHCTTKRHREGQNWLMCTLCLHLATLPVKDRENTFRMNISEETFLRNLVPSHQRKISQILDIHSAWETFAARIPTRPDLLFQPNAEWQPRYNTTHIHTFKSMNGSPTRNLLTDWGTKNVQLRHLVQ</sequence>
<proteinExistence type="predicted"/>
<name>A0AAV4HN04_9GAST</name>
<keyword evidence="1" id="KW-0675">Receptor</keyword>